<gene>
    <name evidence="2" type="ORF">PECAL_4P15470</name>
</gene>
<proteinExistence type="predicted"/>
<dbReference type="Proteomes" id="UP000789595">
    <property type="component" value="Unassembled WGS sequence"/>
</dbReference>
<name>A0A8J2X116_9STRA</name>
<reference evidence="2" key="1">
    <citation type="submission" date="2021-11" db="EMBL/GenBank/DDBJ databases">
        <authorList>
            <consortium name="Genoscope - CEA"/>
            <person name="William W."/>
        </authorList>
    </citation>
    <scope>NUCLEOTIDE SEQUENCE</scope>
</reference>
<dbReference type="AlphaFoldDB" id="A0A8J2X116"/>
<organism evidence="2 3">
    <name type="scientific">Pelagomonas calceolata</name>
    <dbReference type="NCBI Taxonomy" id="35677"/>
    <lineage>
        <taxon>Eukaryota</taxon>
        <taxon>Sar</taxon>
        <taxon>Stramenopiles</taxon>
        <taxon>Ochrophyta</taxon>
        <taxon>Pelagophyceae</taxon>
        <taxon>Pelagomonadales</taxon>
        <taxon>Pelagomonadaceae</taxon>
        <taxon>Pelagomonas</taxon>
    </lineage>
</organism>
<dbReference type="InterPro" id="IPR036412">
    <property type="entry name" value="HAD-like_sf"/>
</dbReference>
<dbReference type="InterPro" id="IPR023214">
    <property type="entry name" value="HAD_sf"/>
</dbReference>
<evidence type="ECO:0000313" key="2">
    <source>
        <dbReference type="EMBL" id="CAH0374275.1"/>
    </source>
</evidence>
<dbReference type="EMBL" id="CAKKNE010000004">
    <property type="protein sequence ID" value="CAH0374275.1"/>
    <property type="molecule type" value="Genomic_DNA"/>
</dbReference>
<comment type="caution">
    <text evidence="2">The sequence shown here is derived from an EMBL/GenBank/DDBJ whole genome shotgun (WGS) entry which is preliminary data.</text>
</comment>
<dbReference type="InterPro" id="IPR005123">
    <property type="entry name" value="Oxoglu/Fe-dep_dioxygenase_dom"/>
</dbReference>
<dbReference type="SUPFAM" id="SSF56784">
    <property type="entry name" value="HAD-like"/>
    <property type="match status" value="1"/>
</dbReference>
<protein>
    <recommendedName>
        <fullName evidence="1">Fe2OG dioxygenase domain-containing protein</fullName>
    </recommendedName>
</protein>
<dbReference type="Gene3D" id="2.60.120.620">
    <property type="entry name" value="q2cbj1_9rhob like domain"/>
    <property type="match status" value="1"/>
</dbReference>
<dbReference type="Pfam" id="PF13640">
    <property type="entry name" value="2OG-FeII_Oxy_3"/>
    <property type="match status" value="1"/>
</dbReference>
<evidence type="ECO:0000313" key="3">
    <source>
        <dbReference type="Proteomes" id="UP000789595"/>
    </source>
</evidence>
<dbReference type="PROSITE" id="PS51471">
    <property type="entry name" value="FE2OG_OXY"/>
    <property type="match status" value="1"/>
</dbReference>
<sequence>MQRPDEDDDLDLPRRKRPRAAAPLYYSETDVFRGADARAVDAALAALRRAATTVEDGPMRSVAIAPLAATAPGAGAVYGALADAFAASGAPRPRRLATAQLAVYETGDHFNTWHVDETEDEGRLALVVFLSDPTDYEGGEFDAEGDVVLPARPPARSFVVFDASRLRHRVRAVRRGRREALLCWTASAHDPAPAVAAPPPTRAAPATVKVIVWDLDGTLWHGALEDDDRVEPRCALVDLIGALADRGIVSSVCSRAPRAAAEGMLDTLGVRELLVFNEYDVMGSKGARVLRTLEAMHLSPRHALFVDDEASNRADVMSRCEGIGALAPDDLEALLPVAWGAPDARERLARYKVLERKHEARQPEEEDDAFLRRCAIVATVSRVAALDGDADRLVELLQRSNRLNYTKDVDRPDATWDVLDVAAGAYDSYKDEPGERICWKVTVRDAFGEYGVVGVVAASRTGDAWRPRHFTFSCRCAGMRVDAALAAWLVAQLDASALPAAAEGLLAVDASAVTIVVDDEALAAPPVTHARRALLRGWCATQQLAPLLDASPTCVPSRYAATRFSSVHFLRASARDPRLAAAAARSLAAVDAAATAPSNDLRSYDVVVQDCEVDALWPVTCGFPVDLAHTDVACAPGLADAWASLWRRAVAPPRDAVAAEFGTPADLLTPAAIADDARWLRAQVAPGAGLVLLLTPDLWDLGLAAPGWRERLEQIPAALRARLSERLRQVNAAVSRVAADLPNTVAVDRTALLRPGEVQEHTHVCRRAQVAVADRVNEALL</sequence>
<keyword evidence="3" id="KW-1185">Reference proteome</keyword>
<dbReference type="OrthoDB" id="429330at2759"/>
<accession>A0A8J2X116</accession>
<dbReference type="Gene3D" id="3.40.50.1000">
    <property type="entry name" value="HAD superfamily/HAD-like"/>
    <property type="match status" value="1"/>
</dbReference>
<feature type="domain" description="Fe2OG dioxygenase" evidence="1">
    <location>
        <begin position="95"/>
        <end position="187"/>
    </location>
</feature>
<evidence type="ECO:0000259" key="1">
    <source>
        <dbReference type="PROSITE" id="PS51471"/>
    </source>
</evidence>
<dbReference type="InterPro" id="IPR044862">
    <property type="entry name" value="Pro_4_hyd_alph_FE2OG_OXY"/>
</dbReference>